<dbReference type="AlphaFoldDB" id="A0A841R5U5"/>
<dbReference type="InterPro" id="IPR016032">
    <property type="entry name" value="Sig_transdc_resp-reg_C-effctor"/>
</dbReference>
<evidence type="ECO:0000259" key="1">
    <source>
        <dbReference type="PROSITE" id="PS50006"/>
    </source>
</evidence>
<keyword evidence="3" id="KW-0238">DNA-binding</keyword>
<keyword evidence="4" id="KW-1185">Reference proteome</keyword>
<accession>A0A841R5U5</accession>
<dbReference type="InterPro" id="IPR000253">
    <property type="entry name" value="FHA_dom"/>
</dbReference>
<feature type="domain" description="FHA" evidence="1">
    <location>
        <begin position="30"/>
        <end position="79"/>
    </location>
</feature>
<dbReference type="Pfam" id="PF00498">
    <property type="entry name" value="FHA"/>
    <property type="match status" value="1"/>
</dbReference>
<dbReference type="InterPro" id="IPR036388">
    <property type="entry name" value="WH-like_DNA-bd_sf"/>
</dbReference>
<sequence>MRDKAEKTQWYLEGETRDKAPWIIPLNENFSIGRLDSSDLILSSGSVSRRHARMNFDGEDLYIQDLNSSNGTFVNGSRIKERSLLRHGDLLKIGQTEFRVSEGMPASGEQEEHTLVGIGDGQLDFSAHYGLSERETEILYFLVKGFNLQDIGDKLFISPGTVKNHVLKIYKKTGSHSRIELATSFREFNS</sequence>
<dbReference type="RefSeq" id="WP_221439780.1">
    <property type="nucleotide sequence ID" value="NZ_JACHGJ010000001.1"/>
</dbReference>
<name>A0A841R5U5_9SPIO</name>
<protein>
    <submittedName>
        <fullName evidence="3">DNA-binding CsgD family transcriptional regulator</fullName>
    </submittedName>
</protein>
<dbReference type="CDD" id="cd06170">
    <property type="entry name" value="LuxR_C_like"/>
    <property type="match status" value="1"/>
</dbReference>
<dbReference type="SMART" id="SM00240">
    <property type="entry name" value="FHA"/>
    <property type="match status" value="1"/>
</dbReference>
<evidence type="ECO:0000313" key="4">
    <source>
        <dbReference type="Proteomes" id="UP000587760"/>
    </source>
</evidence>
<dbReference type="EMBL" id="JACHGJ010000001">
    <property type="protein sequence ID" value="MBB6479225.1"/>
    <property type="molecule type" value="Genomic_DNA"/>
</dbReference>
<dbReference type="Gene3D" id="2.60.200.20">
    <property type="match status" value="1"/>
</dbReference>
<dbReference type="Gene3D" id="1.10.10.10">
    <property type="entry name" value="Winged helix-like DNA-binding domain superfamily/Winged helix DNA-binding domain"/>
    <property type="match status" value="1"/>
</dbReference>
<dbReference type="PANTHER" id="PTHR23308">
    <property type="entry name" value="NUCLEAR INHIBITOR OF PROTEIN PHOSPHATASE-1"/>
    <property type="match status" value="1"/>
</dbReference>
<organism evidence="3 4">
    <name type="scientific">Spirochaeta isovalerica</name>
    <dbReference type="NCBI Taxonomy" id="150"/>
    <lineage>
        <taxon>Bacteria</taxon>
        <taxon>Pseudomonadati</taxon>
        <taxon>Spirochaetota</taxon>
        <taxon>Spirochaetia</taxon>
        <taxon>Spirochaetales</taxon>
        <taxon>Spirochaetaceae</taxon>
        <taxon>Spirochaeta</taxon>
    </lineage>
</organism>
<dbReference type="InterPro" id="IPR000792">
    <property type="entry name" value="Tscrpt_reg_LuxR_C"/>
</dbReference>
<gene>
    <name evidence="3" type="ORF">HNR50_000858</name>
</gene>
<dbReference type="InterPro" id="IPR008984">
    <property type="entry name" value="SMAD_FHA_dom_sf"/>
</dbReference>
<dbReference type="PRINTS" id="PR00038">
    <property type="entry name" value="HTHLUXR"/>
</dbReference>
<evidence type="ECO:0000313" key="3">
    <source>
        <dbReference type="EMBL" id="MBB6479225.1"/>
    </source>
</evidence>
<reference evidence="3 4" key="1">
    <citation type="submission" date="2020-08" db="EMBL/GenBank/DDBJ databases">
        <title>Genomic Encyclopedia of Type Strains, Phase IV (KMG-IV): sequencing the most valuable type-strain genomes for metagenomic binning, comparative biology and taxonomic classification.</title>
        <authorList>
            <person name="Goeker M."/>
        </authorList>
    </citation>
    <scope>NUCLEOTIDE SEQUENCE [LARGE SCALE GENOMIC DNA]</scope>
    <source>
        <strain evidence="3 4">DSM 2461</strain>
    </source>
</reference>
<dbReference type="CDD" id="cd00060">
    <property type="entry name" value="FHA"/>
    <property type="match status" value="1"/>
</dbReference>
<dbReference type="SUPFAM" id="SSF46894">
    <property type="entry name" value="C-terminal effector domain of the bipartite response regulators"/>
    <property type="match status" value="1"/>
</dbReference>
<evidence type="ECO:0000259" key="2">
    <source>
        <dbReference type="PROSITE" id="PS50043"/>
    </source>
</evidence>
<proteinExistence type="predicted"/>
<dbReference type="GO" id="GO:0006355">
    <property type="term" value="P:regulation of DNA-templated transcription"/>
    <property type="evidence" value="ECO:0007669"/>
    <property type="project" value="InterPro"/>
</dbReference>
<dbReference type="SUPFAM" id="SSF49879">
    <property type="entry name" value="SMAD/FHA domain"/>
    <property type="match status" value="1"/>
</dbReference>
<feature type="domain" description="HTH luxR-type" evidence="2">
    <location>
        <begin position="124"/>
        <end position="189"/>
    </location>
</feature>
<comment type="caution">
    <text evidence="3">The sequence shown here is derived from an EMBL/GenBank/DDBJ whole genome shotgun (WGS) entry which is preliminary data.</text>
</comment>
<dbReference type="InterPro" id="IPR050923">
    <property type="entry name" value="Cell_Proc_Reg/RNA_Proc"/>
</dbReference>
<dbReference type="PROSITE" id="PS50043">
    <property type="entry name" value="HTH_LUXR_2"/>
    <property type="match status" value="1"/>
</dbReference>
<dbReference type="Proteomes" id="UP000587760">
    <property type="component" value="Unassembled WGS sequence"/>
</dbReference>
<dbReference type="SMART" id="SM00421">
    <property type="entry name" value="HTH_LUXR"/>
    <property type="match status" value="1"/>
</dbReference>
<dbReference type="GO" id="GO:0003677">
    <property type="term" value="F:DNA binding"/>
    <property type="evidence" value="ECO:0007669"/>
    <property type="project" value="UniProtKB-KW"/>
</dbReference>
<dbReference type="Pfam" id="PF00196">
    <property type="entry name" value="GerE"/>
    <property type="match status" value="1"/>
</dbReference>
<dbReference type="PROSITE" id="PS50006">
    <property type="entry name" value="FHA_DOMAIN"/>
    <property type="match status" value="1"/>
</dbReference>